<protein>
    <submittedName>
        <fullName evidence="2">Tat pathway signal protein</fullName>
    </submittedName>
</protein>
<gene>
    <name evidence="2" type="ORF">ACFQE1_20605</name>
</gene>
<evidence type="ECO:0000313" key="3">
    <source>
        <dbReference type="Proteomes" id="UP001596328"/>
    </source>
</evidence>
<feature type="non-terminal residue" evidence="2">
    <location>
        <position position="1"/>
    </location>
</feature>
<organism evidence="2 3">
    <name type="scientific">Halobium palmae</name>
    <dbReference type="NCBI Taxonomy" id="1776492"/>
    <lineage>
        <taxon>Archaea</taxon>
        <taxon>Methanobacteriati</taxon>
        <taxon>Methanobacteriota</taxon>
        <taxon>Stenosarchaea group</taxon>
        <taxon>Halobacteria</taxon>
        <taxon>Halobacteriales</taxon>
        <taxon>Haloferacaceae</taxon>
        <taxon>Halobium</taxon>
    </lineage>
</organism>
<dbReference type="InterPro" id="IPR038482">
    <property type="entry name" value="Tp34-type_sf"/>
</dbReference>
<dbReference type="Gene3D" id="2.60.40.2480">
    <property type="entry name" value="Periplasmic metal-binding protein Tp34-type"/>
    <property type="match status" value="1"/>
</dbReference>
<dbReference type="Pfam" id="PF24041">
    <property type="entry name" value="DUF7350"/>
    <property type="match status" value="1"/>
</dbReference>
<evidence type="ECO:0000313" key="2">
    <source>
        <dbReference type="EMBL" id="MFC6726726.1"/>
    </source>
</evidence>
<feature type="non-terminal residue" evidence="2">
    <location>
        <position position="212"/>
    </location>
</feature>
<comment type="caution">
    <text evidence="2">The sequence shown here is derived from an EMBL/GenBank/DDBJ whole genome shotgun (WGS) entry which is preliminary data.</text>
</comment>
<sequence>AGCTGLFEAATTTSREPPLVEDRPDAIYVPTHVEGMKPIGTADAGGLTVGAFYSYAHRFWPIENEGGEWVATRQDVEREDAVHLMVTVWEPESGVVVPNTGVTVELTADGESVYEEVVYPMLSQRMGNHYGDNTPVAGDATHEVRVDVGGLDDLARFGTFEGEFGSASSATFEWEYSEAERNKIPFRTLDERQGRRGAVQPMEMDALPTGTA</sequence>
<dbReference type="EMBL" id="JBHSWU010001343">
    <property type="protein sequence ID" value="MFC6726726.1"/>
    <property type="molecule type" value="Genomic_DNA"/>
</dbReference>
<dbReference type="InterPro" id="IPR055774">
    <property type="entry name" value="DUF7350"/>
</dbReference>
<keyword evidence="3" id="KW-1185">Reference proteome</keyword>
<proteinExistence type="predicted"/>
<name>A0ABD5S531_9EURY</name>
<dbReference type="AlphaFoldDB" id="A0ABD5S531"/>
<reference evidence="2 3" key="1">
    <citation type="journal article" date="2019" name="Int. J. Syst. Evol. Microbiol.">
        <title>The Global Catalogue of Microorganisms (GCM) 10K type strain sequencing project: providing services to taxonomists for standard genome sequencing and annotation.</title>
        <authorList>
            <consortium name="The Broad Institute Genomics Platform"/>
            <consortium name="The Broad Institute Genome Sequencing Center for Infectious Disease"/>
            <person name="Wu L."/>
            <person name="Ma J."/>
        </authorList>
    </citation>
    <scope>NUCLEOTIDE SEQUENCE [LARGE SCALE GENOMIC DNA]</scope>
    <source>
        <strain evidence="2 3">NBRC 111368</strain>
    </source>
</reference>
<feature type="domain" description="DUF7350" evidence="1">
    <location>
        <begin position="74"/>
        <end position="172"/>
    </location>
</feature>
<dbReference type="Proteomes" id="UP001596328">
    <property type="component" value="Unassembled WGS sequence"/>
</dbReference>
<evidence type="ECO:0000259" key="1">
    <source>
        <dbReference type="Pfam" id="PF24041"/>
    </source>
</evidence>
<accession>A0ABD5S531</accession>